<evidence type="ECO:0000256" key="2">
    <source>
        <dbReference type="ARBA" id="ARBA00012438"/>
    </source>
</evidence>
<dbReference type="FunFam" id="3.30.565.10:FF:000010">
    <property type="entry name" value="Sensor histidine kinase RcsC"/>
    <property type="match status" value="1"/>
</dbReference>
<dbReference type="SMART" id="SM00028">
    <property type="entry name" value="TPR"/>
    <property type="match status" value="5"/>
</dbReference>
<organism evidence="11 12">
    <name type="scientific">Gillisia mitskevichiae</name>
    <dbReference type="NCBI Taxonomy" id="270921"/>
    <lineage>
        <taxon>Bacteria</taxon>
        <taxon>Pseudomonadati</taxon>
        <taxon>Bacteroidota</taxon>
        <taxon>Flavobacteriia</taxon>
        <taxon>Flavobacteriales</taxon>
        <taxon>Flavobacteriaceae</taxon>
        <taxon>Gillisia</taxon>
    </lineage>
</organism>
<feature type="transmembrane region" description="Helical" evidence="7">
    <location>
        <begin position="310"/>
        <end position="328"/>
    </location>
</feature>
<dbReference type="SMART" id="SM00448">
    <property type="entry name" value="REC"/>
    <property type="match status" value="1"/>
</dbReference>
<keyword evidence="3 5" id="KW-0597">Phosphoprotein</keyword>
<accession>A0A495PTF7</accession>
<evidence type="ECO:0000256" key="6">
    <source>
        <dbReference type="SAM" id="Coils"/>
    </source>
</evidence>
<dbReference type="InterPro" id="IPR036097">
    <property type="entry name" value="HisK_dim/P_sf"/>
</dbReference>
<dbReference type="CDD" id="cd16922">
    <property type="entry name" value="HATPase_EvgS-ArcB-TorS-like"/>
    <property type="match status" value="1"/>
</dbReference>
<keyword evidence="12" id="KW-1185">Reference proteome</keyword>
<dbReference type="Proteomes" id="UP000276282">
    <property type="component" value="Unassembled WGS sequence"/>
</dbReference>
<feature type="modified residue" description="4-aspartylphosphate" evidence="5">
    <location>
        <position position="665"/>
    </location>
</feature>
<comment type="catalytic activity">
    <reaction evidence="1">
        <text>ATP + protein L-histidine = ADP + protein N-phospho-L-histidine.</text>
        <dbReference type="EC" id="2.7.13.3"/>
    </reaction>
</comment>
<keyword evidence="4" id="KW-0902">Two-component regulatory system</keyword>
<dbReference type="Pfam" id="PF13181">
    <property type="entry name" value="TPR_8"/>
    <property type="match status" value="2"/>
</dbReference>
<dbReference type="Pfam" id="PF00512">
    <property type="entry name" value="HisKA"/>
    <property type="match status" value="1"/>
</dbReference>
<evidence type="ECO:0000259" key="9">
    <source>
        <dbReference type="PROSITE" id="PS50109"/>
    </source>
</evidence>
<dbReference type="SUPFAM" id="SSF52172">
    <property type="entry name" value="CheY-like"/>
    <property type="match status" value="1"/>
</dbReference>
<comment type="caution">
    <text evidence="11">The sequence shown here is derived from an EMBL/GenBank/DDBJ whole genome shotgun (WGS) entry which is preliminary data.</text>
</comment>
<dbReference type="PANTHER" id="PTHR45339:SF1">
    <property type="entry name" value="HYBRID SIGNAL TRANSDUCTION HISTIDINE KINASE J"/>
    <property type="match status" value="1"/>
</dbReference>
<evidence type="ECO:0000256" key="8">
    <source>
        <dbReference type="SAM" id="SignalP"/>
    </source>
</evidence>
<dbReference type="CDD" id="cd00082">
    <property type="entry name" value="HisKA"/>
    <property type="match status" value="1"/>
</dbReference>
<keyword evidence="7" id="KW-0812">Transmembrane</keyword>
<evidence type="ECO:0000256" key="3">
    <source>
        <dbReference type="ARBA" id="ARBA00022553"/>
    </source>
</evidence>
<evidence type="ECO:0000256" key="5">
    <source>
        <dbReference type="PROSITE-ProRule" id="PRU00169"/>
    </source>
</evidence>
<dbReference type="InterPro" id="IPR011990">
    <property type="entry name" value="TPR-like_helical_dom_sf"/>
</dbReference>
<dbReference type="GO" id="GO:0000155">
    <property type="term" value="F:phosphorelay sensor kinase activity"/>
    <property type="evidence" value="ECO:0007669"/>
    <property type="project" value="InterPro"/>
</dbReference>
<dbReference type="RefSeq" id="WP_245984138.1">
    <property type="nucleotide sequence ID" value="NZ_RBLG01000002.1"/>
</dbReference>
<dbReference type="Gene3D" id="1.10.287.130">
    <property type="match status" value="1"/>
</dbReference>
<keyword evidence="7" id="KW-0472">Membrane</keyword>
<dbReference type="SUPFAM" id="SSF55874">
    <property type="entry name" value="ATPase domain of HSP90 chaperone/DNA topoisomerase II/histidine kinase"/>
    <property type="match status" value="1"/>
</dbReference>
<keyword evidence="7" id="KW-1133">Transmembrane helix</keyword>
<feature type="coiled-coil region" evidence="6">
    <location>
        <begin position="334"/>
        <end position="361"/>
    </location>
</feature>
<dbReference type="EC" id="2.7.13.3" evidence="2"/>
<evidence type="ECO:0000313" key="11">
    <source>
        <dbReference type="EMBL" id="RKS53841.1"/>
    </source>
</evidence>
<dbReference type="SUPFAM" id="SSF48452">
    <property type="entry name" value="TPR-like"/>
    <property type="match status" value="1"/>
</dbReference>
<dbReference type="CDD" id="cd17546">
    <property type="entry name" value="REC_hyHK_CKI1_RcsC-like"/>
    <property type="match status" value="1"/>
</dbReference>
<feature type="chain" id="PRO_5019778466" description="histidine kinase" evidence="8">
    <location>
        <begin position="21"/>
        <end position="736"/>
    </location>
</feature>
<evidence type="ECO:0000313" key="12">
    <source>
        <dbReference type="Proteomes" id="UP000276282"/>
    </source>
</evidence>
<evidence type="ECO:0000256" key="7">
    <source>
        <dbReference type="SAM" id="Phobius"/>
    </source>
</evidence>
<feature type="domain" description="Histidine kinase" evidence="9">
    <location>
        <begin position="368"/>
        <end position="588"/>
    </location>
</feature>
<dbReference type="SUPFAM" id="SSF47384">
    <property type="entry name" value="Homodimeric domain of signal transducing histidine kinase"/>
    <property type="match status" value="1"/>
</dbReference>
<dbReference type="InterPro" id="IPR001789">
    <property type="entry name" value="Sig_transdc_resp-reg_receiver"/>
</dbReference>
<dbReference type="Pfam" id="PF00072">
    <property type="entry name" value="Response_reg"/>
    <property type="match status" value="1"/>
</dbReference>
<dbReference type="InterPro" id="IPR003661">
    <property type="entry name" value="HisK_dim/P_dom"/>
</dbReference>
<dbReference type="PROSITE" id="PS50110">
    <property type="entry name" value="RESPONSE_REGULATORY"/>
    <property type="match status" value="1"/>
</dbReference>
<evidence type="ECO:0000256" key="4">
    <source>
        <dbReference type="ARBA" id="ARBA00023012"/>
    </source>
</evidence>
<dbReference type="PRINTS" id="PR00344">
    <property type="entry name" value="BCTRLSENSOR"/>
</dbReference>
<name>A0A495PTF7_9FLAO</name>
<dbReference type="Pfam" id="PF02518">
    <property type="entry name" value="HATPase_c"/>
    <property type="match status" value="1"/>
</dbReference>
<feature type="signal peptide" evidence="8">
    <location>
        <begin position="1"/>
        <end position="20"/>
    </location>
</feature>
<keyword evidence="8" id="KW-0732">Signal</keyword>
<dbReference type="Gene3D" id="1.25.40.10">
    <property type="entry name" value="Tetratricopeptide repeat domain"/>
    <property type="match status" value="2"/>
</dbReference>
<dbReference type="PANTHER" id="PTHR45339">
    <property type="entry name" value="HYBRID SIGNAL TRANSDUCTION HISTIDINE KINASE J"/>
    <property type="match status" value="1"/>
</dbReference>
<reference evidence="11 12" key="1">
    <citation type="submission" date="2018-10" db="EMBL/GenBank/DDBJ databases">
        <title>Genomic Encyclopedia of Archaeal and Bacterial Type Strains, Phase II (KMG-II): from individual species to whole genera.</title>
        <authorList>
            <person name="Goeker M."/>
        </authorList>
    </citation>
    <scope>NUCLEOTIDE SEQUENCE [LARGE SCALE GENOMIC DNA]</scope>
    <source>
        <strain evidence="11 12">DSM 19839</strain>
    </source>
</reference>
<proteinExistence type="predicted"/>
<dbReference type="InterPro" id="IPR019734">
    <property type="entry name" value="TPR_rpt"/>
</dbReference>
<sequence length="736" mass="85431">MKKNYFFLLFIAFFSGNLFSQEESYEDKYLDSLFVISSAFLDNFNHKEAIEHSMELEKDAKKRKNDLYSYRAHTILGYSYNDLNDTIRALKHYNYVLDYAKKLDDPTYLMSAYNNLGNIFSENEKTIQKGIDYYHLNLDLAKEKNIPEQILIARVNIAWTYIDNEDYDNAWIYLSKGLEMEQSFDDAIRFSHLNFLAGRYYMAKNDLNKAKEYFEKSAAVVSQESLVLIGGVVYNEYSKLLFKDGQYKEAYEALEKSKEYNDRIYQTEKLEQIQIASAKFDVGEYQRDLEIARKEQLYKDGLIEKSQERMYVLIIASIILIVIIILVYRINLSRRTLIQELSEKNEELIAAKEEAERLTRQKTKFFSTISHELRTPLYGVIGLTSILMDDESLHKHEEDLRSLKFSADYLLALINDVLQMNKMESNLLDLEPMPFNLNELMRSIVKSFEFTRLQNKNTIHLELCQEAKSNLIGDKVRLSQILMNLVGNAMKFTERGDIWIKTKLTKSSEKTSKIYFEIKDNGSGISKHNQELIFEEFSQLQSSNYNYQGTGLGLPIVKKLLVLFDSEINLISEEGIGSTFSFTIEFENGEATNDLDQNLEKHVSSIDSIISSGEKRILVVDDNRINQVVTKRILEQQQFVVDICDNGVDAVERVRNHGFEMVLMDVNMPGISGLEATKRIREFNKHIPVIALTAMEIDEIREEIYESGLNDIIVKPYDTARFYQVIFKNLPSKILS</sequence>
<dbReference type="InterPro" id="IPR003594">
    <property type="entry name" value="HATPase_dom"/>
</dbReference>
<keyword evidence="11" id="KW-0418">Kinase</keyword>
<evidence type="ECO:0000256" key="1">
    <source>
        <dbReference type="ARBA" id="ARBA00000085"/>
    </source>
</evidence>
<evidence type="ECO:0000259" key="10">
    <source>
        <dbReference type="PROSITE" id="PS50110"/>
    </source>
</evidence>
<dbReference type="AlphaFoldDB" id="A0A495PTF7"/>
<dbReference type="Gene3D" id="3.40.50.2300">
    <property type="match status" value="1"/>
</dbReference>
<dbReference type="EMBL" id="RBLG01000002">
    <property type="protein sequence ID" value="RKS53841.1"/>
    <property type="molecule type" value="Genomic_DNA"/>
</dbReference>
<dbReference type="InterPro" id="IPR004358">
    <property type="entry name" value="Sig_transdc_His_kin-like_C"/>
</dbReference>
<dbReference type="SMART" id="SM00387">
    <property type="entry name" value="HATPase_c"/>
    <property type="match status" value="1"/>
</dbReference>
<feature type="domain" description="Response regulatory" evidence="10">
    <location>
        <begin position="616"/>
        <end position="730"/>
    </location>
</feature>
<dbReference type="InterPro" id="IPR005467">
    <property type="entry name" value="His_kinase_dom"/>
</dbReference>
<gene>
    <name evidence="11" type="ORF">BC962_2100</name>
</gene>
<dbReference type="Gene3D" id="3.30.565.10">
    <property type="entry name" value="Histidine kinase-like ATPase, C-terminal domain"/>
    <property type="match status" value="1"/>
</dbReference>
<protein>
    <recommendedName>
        <fullName evidence="2">histidine kinase</fullName>
        <ecNumber evidence="2">2.7.13.3</ecNumber>
    </recommendedName>
</protein>
<dbReference type="InterPro" id="IPR011006">
    <property type="entry name" value="CheY-like_superfamily"/>
</dbReference>
<dbReference type="InterPro" id="IPR036890">
    <property type="entry name" value="HATPase_C_sf"/>
</dbReference>
<keyword evidence="6" id="KW-0175">Coiled coil</keyword>
<dbReference type="SMART" id="SM00388">
    <property type="entry name" value="HisKA"/>
    <property type="match status" value="1"/>
</dbReference>
<keyword evidence="11" id="KW-0808">Transferase</keyword>
<dbReference type="PROSITE" id="PS50109">
    <property type="entry name" value="HIS_KIN"/>
    <property type="match status" value="1"/>
</dbReference>